<dbReference type="GO" id="GO:0005524">
    <property type="term" value="F:ATP binding"/>
    <property type="evidence" value="ECO:0007669"/>
    <property type="project" value="UniProtKB-UniRule"/>
</dbReference>
<keyword evidence="12" id="KW-1185">Reference proteome</keyword>
<dbReference type="GO" id="GO:0016887">
    <property type="term" value="F:ATP hydrolysis activity"/>
    <property type="evidence" value="ECO:0007669"/>
    <property type="project" value="RHEA"/>
</dbReference>
<name>A0A5C4S2X3_PROVB</name>
<dbReference type="EC" id="5.6.2.4" evidence="7"/>
<evidence type="ECO:0000259" key="10">
    <source>
        <dbReference type="PROSITE" id="PS51198"/>
    </source>
</evidence>
<dbReference type="AlphaFoldDB" id="A0A5C4S2X3"/>
<evidence type="ECO:0000313" key="12">
    <source>
        <dbReference type="Proteomes" id="UP000309544"/>
    </source>
</evidence>
<evidence type="ECO:0000256" key="6">
    <source>
        <dbReference type="ARBA" id="ARBA00034617"/>
    </source>
</evidence>
<dbReference type="EMBL" id="VDCI01000001">
    <property type="protein sequence ID" value="TNJ37764.1"/>
    <property type="molecule type" value="Genomic_DNA"/>
</dbReference>
<dbReference type="GO" id="GO:0031297">
    <property type="term" value="P:replication fork processing"/>
    <property type="evidence" value="ECO:0007669"/>
    <property type="project" value="TreeGrafter"/>
</dbReference>
<organism evidence="11 12">
    <name type="scientific">Prosthecochloris vibrioformis</name>
    <name type="common">Chlorobium vibrioforme</name>
    <dbReference type="NCBI Taxonomy" id="1098"/>
    <lineage>
        <taxon>Bacteria</taxon>
        <taxon>Pseudomonadati</taxon>
        <taxon>Chlorobiota</taxon>
        <taxon>Chlorobiia</taxon>
        <taxon>Chlorobiales</taxon>
        <taxon>Chlorobiaceae</taxon>
        <taxon>Prosthecochloris</taxon>
    </lineage>
</organism>
<gene>
    <name evidence="11" type="ORF">FGF68_00890</name>
</gene>
<sequence>MSSLQLTSEQLAVVSSHGNIVINAVAGSGKTATLVAYAASRPCGSSILYLAFNRAVRYEAVRRFASVGLGNVDVETPHSLAYRHVVRKGGGRIAAHGYGTAEVAACLGLGEGRKKQQEYLLASHAAKFASYFCSSACRKVAELDYLDVVGDPEARRFVAKHYRVIEQLARRFLAMMEQGRIGMTHDFYLKKFQLSEPVLDYDYLLFDEGQDASRAMLDVFARQRGVRVIVGDTHQQIYGWRHAVNSLEVLDYPRYALTSSFRFGQEIAGVALSVLEWKRHLGASSKAAITGAGGGRGDGSRAVLARSNLGLLGEAIRHVSGSGKPGALYFEGNLSSYTFASEGASLYDVLNLRQGNRERIRDRLVYGMRDLDELAGYVEKSGDSELGMMVRLVREYGRRLPGLLREIRRCHADSRDPGGIDKVYSTVHRAKGMEYDEVRLVDDFLAESDLLRLAPKAAKARGGSGLLEEVNLLYVAVTRARVRIMLPRHLLPQSVACSHAVGIVTGGS</sequence>
<evidence type="ECO:0000256" key="3">
    <source>
        <dbReference type="ARBA" id="ARBA00022806"/>
    </source>
</evidence>
<feature type="domain" description="UvrD-like helicase ATP-binding" evidence="10">
    <location>
        <begin position="3"/>
        <end position="270"/>
    </location>
</feature>
<protein>
    <recommendedName>
        <fullName evidence="7">DNA 3'-5' helicase</fullName>
        <ecNumber evidence="7">5.6.2.4</ecNumber>
    </recommendedName>
</protein>
<keyword evidence="2 9" id="KW-0378">Hydrolase</keyword>
<evidence type="ECO:0000256" key="4">
    <source>
        <dbReference type="ARBA" id="ARBA00022840"/>
    </source>
</evidence>
<dbReference type="InterPro" id="IPR014017">
    <property type="entry name" value="DNA_helicase_UvrD-like_C"/>
</dbReference>
<dbReference type="Pfam" id="PF13361">
    <property type="entry name" value="UvrD_C"/>
    <property type="match status" value="1"/>
</dbReference>
<dbReference type="RefSeq" id="WP_068868001.1">
    <property type="nucleotide sequence ID" value="NZ_VDCI01000001.1"/>
</dbReference>
<dbReference type="PANTHER" id="PTHR11070">
    <property type="entry name" value="UVRD / RECB / PCRA DNA HELICASE FAMILY MEMBER"/>
    <property type="match status" value="1"/>
</dbReference>
<dbReference type="GO" id="GO:0003677">
    <property type="term" value="F:DNA binding"/>
    <property type="evidence" value="ECO:0007669"/>
    <property type="project" value="InterPro"/>
</dbReference>
<evidence type="ECO:0000256" key="8">
    <source>
        <dbReference type="ARBA" id="ARBA00048988"/>
    </source>
</evidence>
<comment type="catalytic activity">
    <reaction evidence="6">
        <text>Couples ATP hydrolysis with the unwinding of duplex DNA by translocating in the 3'-5' direction.</text>
        <dbReference type="EC" id="5.6.2.4"/>
    </reaction>
</comment>
<evidence type="ECO:0000256" key="9">
    <source>
        <dbReference type="PROSITE-ProRule" id="PRU00560"/>
    </source>
</evidence>
<dbReference type="InterPro" id="IPR014016">
    <property type="entry name" value="UvrD-like_ATP-bd"/>
</dbReference>
<evidence type="ECO:0000256" key="2">
    <source>
        <dbReference type="ARBA" id="ARBA00022801"/>
    </source>
</evidence>
<dbReference type="InterPro" id="IPR027417">
    <property type="entry name" value="P-loop_NTPase"/>
</dbReference>
<proteinExistence type="predicted"/>
<keyword evidence="3 9" id="KW-0347">Helicase</keyword>
<keyword evidence="1 9" id="KW-0547">Nucleotide-binding</keyword>
<comment type="catalytic activity">
    <reaction evidence="8">
        <text>ATP + H2O = ADP + phosphate + H(+)</text>
        <dbReference type="Rhea" id="RHEA:13065"/>
        <dbReference type="ChEBI" id="CHEBI:15377"/>
        <dbReference type="ChEBI" id="CHEBI:15378"/>
        <dbReference type="ChEBI" id="CHEBI:30616"/>
        <dbReference type="ChEBI" id="CHEBI:43474"/>
        <dbReference type="ChEBI" id="CHEBI:456216"/>
        <dbReference type="EC" id="5.6.2.4"/>
    </reaction>
</comment>
<feature type="binding site" evidence="9">
    <location>
        <begin position="24"/>
        <end position="31"/>
    </location>
    <ligand>
        <name>ATP</name>
        <dbReference type="ChEBI" id="CHEBI:30616"/>
    </ligand>
</feature>
<evidence type="ECO:0000256" key="5">
    <source>
        <dbReference type="ARBA" id="ARBA00023235"/>
    </source>
</evidence>
<dbReference type="GO" id="GO:0043138">
    <property type="term" value="F:3'-5' DNA helicase activity"/>
    <property type="evidence" value="ECO:0007669"/>
    <property type="project" value="UniProtKB-EC"/>
</dbReference>
<keyword evidence="4 9" id="KW-0067">ATP-binding</keyword>
<keyword evidence="5" id="KW-0413">Isomerase</keyword>
<evidence type="ECO:0000256" key="1">
    <source>
        <dbReference type="ARBA" id="ARBA00022741"/>
    </source>
</evidence>
<comment type="caution">
    <text evidence="11">The sequence shown here is derived from an EMBL/GenBank/DDBJ whole genome shotgun (WGS) entry which is preliminary data.</text>
</comment>
<dbReference type="PROSITE" id="PS51198">
    <property type="entry name" value="UVRD_HELICASE_ATP_BIND"/>
    <property type="match status" value="1"/>
</dbReference>
<evidence type="ECO:0000256" key="7">
    <source>
        <dbReference type="ARBA" id="ARBA00034808"/>
    </source>
</evidence>
<evidence type="ECO:0000313" key="11">
    <source>
        <dbReference type="EMBL" id="TNJ37764.1"/>
    </source>
</evidence>
<dbReference type="GO" id="GO:0000724">
    <property type="term" value="P:double-strand break repair via homologous recombination"/>
    <property type="evidence" value="ECO:0007669"/>
    <property type="project" value="TreeGrafter"/>
</dbReference>
<dbReference type="InterPro" id="IPR000212">
    <property type="entry name" value="DNA_helicase_UvrD/REP"/>
</dbReference>
<dbReference type="Gene3D" id="3.40.50.300">
    <property type="entry name" value="P-loop containing nucleotide triphosphate hydrolases"/>
    <property type="match status" value="2"/>
</dbReference>
<dbReference type="Pfam" id="PF00580">
    <property type="entry name" value="UvrD-helicase"/>
    <property type="match status" value="1"/>
</dbReference>
<dbReference type="PANTHER" id="PTHR11070:SF30">
    <property type="entry name" value="F-BOX DNA HELICASE 1"/>
    <property type="match status" value="1"/>
</dbReference>
<reference evidence="11 12" key="1">
    <citation type="submission" date="2019-05" db="EMBL/GenBank/DDBJ databases">
        <title>Draft Whole-Genome sequence of the green sulfur bacterium Prosthecochloris vibrioformis DSM 260.</title>
        <authorList>
            <person name="Meyer T.E."/>
            <person name="Kyndt J.A."/>
        </authorList>
    </citation>
    <scope>NUCLEOTIDE SEQUENCE [LARGE SCALE GENOMIC DNA]</scope>
    <source>
        <strain evidence="11 12">DSM 260</strain>
    </source>
</reference>
<dbReference type="SUPFAM" id="SSF52540">
    <property type="entry name" value="P-loop containing nucleoside triphosphate hydrolases"/>
    <property type="match status" value="1"/>
</dbReference>
<accession>A0A5C4S2X3</accession>
<dbReference type="Proteomes" id="UP000309544">
    <property type="component" value="Unassembled WGS sequence"/>
</dbReference>